<accession>A0AA38CQZ3</accession>
<proteinExistence type="predicted"/>
<dbReference type="AlphaFoldDB" id="A0AA38CQZ3"/>
<name>A0AA38CQZ3_TAXCH</name>
<dbReference type="Proteomes" id="UP000824469">
    <property type="component" value="Unassembled WGS sequence"/>
</dbReference>
<keyword evidence="3" id="KW-1185">Reference proteome</keyword>
<organism evidence="2 3">
    <name type="scientific">Taxus chinensis</name>
    <name type="common">Chinese yew</name>
    <name type="synonym">Taxus wallichiana var. chinensis</name>
    <dbReference type="NCBI Taxonomy" id="29808"/>
    <lineage>
        <taxon>Eukaryota</taxon>
        <taxon>Viridiplantae</taxon>
        <taxon>Streptophyta</taxon>
        <taxon>Embryophyta</taxon>
        <taxon>Tracheophyta</taxon>
        <taxon>Spermatophyta</taxon>
        <taxon>Pinopsida</taxon>
        <taxon>Pinidae</taxon>
        <taxon>Conifers II</taxon>
        <taxon>Cupressales</taxon>
        <taxon>Taxaceae</taxon>
        <taxon>Taxus</taxon>
    </lineage>
</organism>
<sequence length="65" mass="7665">MRNAPRRENPTDRPRISPPPHRISIEAPLVNAICDTRESEEGIDIEETKEERMDDYENYLKIEEV</sequence>
<gene>
    <name evidence="2" type="ORF">KI387_009194</name>
</gene>
<feature type="non-terminal residue" evidence="2">
    <location>
        <position position="65"/>
    </location>
</feature>
<evidence type="ECO:0000256" key="1">
    <source>
        <dbReference type="SAM" id="MobiDB-lite"/>
    </source>
</evidence>
<protein>
    <submittedName>
        <fullName evidence="2">Uncharacterized protein</fullName>
    </submittedName>
</protein>
<evidence type="ECO:0000313" key="2">
    <source>
        <dbReference type="EMBL" id="KAH9304790.1"/>
    </source>
</evidence>
<feature type="compositionally biased region" description="Basic and acidic residues" evidence="1">
    <location>
        <begin position="1"/>
        <end position="15"/>
    </location>
</feature>
<feature type="region of interest" description="Disordered" evidence="1">
    <location>
        <begin position="1"/>
        <end position="22"/>
    </location>
</feature>
<dbReference type="EMBL" id="JAHRHJ020000008">
    <property type="protein sequence ID" value="KAH9304790.1"/>
    <property type="molecule type" value="Genomic_DNA"/>
</dbReference>
<comment type="caution">
    <text evidence="2">The sequence shown here is derived from an EMBL/GenBank/DDBJ whole genome shotgun (WGS) entry which is preliminary data.</text>
</comment>
<reference evidence="2 3" key="1">
    <citation type="journal article" date="2021" name="Nat. Plants">
        <title>The Taxus genome provides insights into paclitaxel biosynthesis.</title>
        <authorList>
            <person name="Xiong X."/>
            <person name="Gou J."/>
            <person name="Liao Q."/>
            <person name="Li Y."/>
            <person name="Zhou Q."/>
            <person name="Bi G."/>
            <person name="Li C."/>
            <person name="Du R."/>
            <person name="Wang X."/>
            <person name="Sun T."/>
            <person name="Guo L."/>
            <person name="Liang H."/>
            <person name="Lu P."/>
            <person name="Wu Y."/>
            <person name="Zhang Z."/>
            <person name="Ro D.K."/>
            <person name="Shang Y."/>
            <person name="Huang S."/>
            <person name="Yan J."/>
        </authorList>
    </citation>
    <scope>NUCLEOTIDE SEQUENCE [LARGE SCALE GENOMIC DNA]</scope>
    <source>
        <strain evidence="2">Ta-2019</strain>
    </source>
</reference>
<evidence type="ECO:0000313" key="3">
    <source>
        <dbReference type="Proteomes" id="UP000824469"/>
    </source>
</evidence>